<dbReference type="Proteomes" id="UP000595140">
    <property type="component" value="Unassembled WGS sequence"/>
</dbReference>
<protein>
    <recommendedName>
        <fullName evidence="4">Retrotransposon Copia-like N-terminal domain-containing protein</fullName>
    </recommendedName>
</protein>
<dbReference type="Pfam" id="PF14223">
    <property type="entry name" value="Retrotran_gag_2"/>
    <property type="match status" value="1"/>
</dbReference>
<keyword evidence="3" id="KW-1185">Reference proteome</keyword>
<evidence type="ECO:0000313" key="3">
    <source>
        <dbReference type="Proteomes" id="UP000595140"/>
    </source>
</evidence>
<sequence>MASSDKPSQNSTTSSSSNAPHLAFTTISNVKLHVPIQLSFSQPNYKKWSRLFLLLVRRFTLHGFLSCSTTPSSADDDEWYQLDALIQGWILSTITDEVSDLVISTTTTAAELWWVIHALFHDNKHARAMQLEHQFRTTIKGSMTMATYCQTLRNIADWLDDVDAPVSESQLVLQMLRGLPDDLQAQTSFLQFQQPLPTFLQTRSALLLLERQRQTIMDNAGMALMAGRTGSSPYGGNSGSFGRSGGTPGSGHNGGSGGGRGQLGRNSGRSGGGRGRGRGETLEIHNSSVTNWRKKMNKLKNWSCDGGCPLELLPTARRN</sequence>
<dbReference type="OrthoDB" id="97058at2759"/>
<feature type="compositionally biased region" description="Gly residues" evidence="1">
    <location>
        <begin position="236"/>
        <end position="262"/>
    </location>
</feature>
<proteinExistence type="predicted"/>
<dbReference type="PANTHER" id="PTHR47481">
    <property type="match status" value="1"/>
</dbReference>
<dbReference type="AlphaFoldDB" id="A0A484LA30"/>
<dbReference type="PANTHER" id="PTHR47481:SF10">
    <property type="entry name" value="COPIA-LIKE POLYPROTEIN_RETROTRANSPOSON"/>
    <property type="match status" value="1"/>
</dbReference>
<gene>
    <name evidence="2" type="ORF">CCAM_LOCUS14744</name>
</gene>
<feature type="region of interest" description="Disordered" evidence="1">
    <location>
        <begin position="228"/>
        <end position="289"/>
    </location>
</feature>
<evidence type="ECO:0000313" key="2">
    <source>
        <dbReference type="EMBL" id="VFQ72968.1"/>
    </source>
</evidence>
<dbReference type="EMBL" id="OOIL02001128">
    <property type="protein sequence ID" value="VFQ72968.1"/>
    <property type="molecule type" value="Genomic_DNA"/>
</dbReference>
<organism evidence="2 3">
    <name type="scientific">Cuscuta campestris</name>
    <dbReference type="NCBI Taxonomy" id="132261"/>
    <lineage>
        <taxon>Eukaryota</taxon>
        <taxon>Viridiplantae</taxon>
        <taxon>Streptophyta</taxon>
        <taxon>Embryophyta</taxon>
        <taxon>Tracheophyta</taxon>
        <taxon>Spermatophyta</taxon>
        <taxon>Magnoliopsida</taxon>
        <taxon>eudicotyledons</taxon>
        <taxon>Gunneridae</taxon>
        <taxon>Pentapetalae</taxon>
        <taxon>asterids</taxon>
        <taxon>lamiids</taxon>
        <taxon>Solanales</taxon>
        <taxon>Convolvulaceae</taxon>
        <taxon>Cuscuteae</taxon>
        <taxon>Cuscuta</taxon>
        <taxon>Cuscuta subgen. Grammica</taxon>
        <taxon>Cuscuta sect. Cleistogrammica</taxon>
    </lineage>
</organism>
<reference evidence="2 3" key="1">
    <citation type="submission" date="2018-04" db="EMBL/GenBank/DDBJ databases">
        <authorList>
            <person name="Vogel A."/>
        </authorList>
    </citation>
    <scope>NUCLEOTIDE SEQUENCE [LARGE SCALE GENOMIC DNA]</scope>
</reference>
<evidence type="ECO:0008006" key="4">
    <source>
        <dbReference type="Google" id="ProtNLM"/>
    </source>
</evidence>
<accession>A0A484LA30</accession>
<name>A0A484LA30_9ASTE</name>
<evidence type="ECO:0000256" key="1">
    <source>
        <dbReference type="SAM" id="MobiDB-lite"/>
    </source>
</evidence>